<evidence type="ECO:0000259" key="2">
    <source>
        <dbReference type="Pfam" id="PF02525"/>
    </source>
</evidence>
<dbReference type="Proteomes" id="UP000029108">
    <property type="component" value="Unassembled WGS sequence"/>
</dbReference>
<dbReference type="AlphaFoldDB" id="A0A087A0F2"/>
<dbReference type="EC" id="1.6.5.2" evidence="3"/>
<dbReference type="PANTHER" id="PTHR47307">
    <property type="entry name" value="GLUTATHIONE-REGULATED POTASSIUM-EFFLUX SYSTEM ANCILLARY PROTEIN KEFG"/>
    <property type="match status" value="1"/>
</dbReference>
<evidence type="ECO:0000313" key="4">
    <source>
        <dbReference type="Proteomes" id="UP000029108"/>
    </source>
</evidence>
<dbReference type="GO" id="GO:0010181">
    <property type="term" value="F:FMN binding"/>
    <property type="evidence" value="ECO:0007669"/>
    <property type="project" value="TreeGrafter"/>
</dbReference>
<evidence type="ECO:0000313" key="3">
    <source>
        <dbReference type="EMBL" id="KFI52252.1"/>
    </source>
</evidence>
<dbReference type="SUPFAM" id="SSF52218">
    <property type="entry name" value="Flavoproteins"/>
    <property type="match status" value="1"/>
</dbReference>
<comment type="caution">
    <text evidence="3">The sequence shown here is derived from an EMBL/GenBank/DDBJ whole genome shotgun (WGS) entry which is preliminary data.</text>
</comment>
<reference evidence="3 4" key="1">
    <citation type="submission" date="2014-03" db="EMBL/GenBank/DDBJ databases">
        <title>Genomics of Bifidobacteria.</title>
        <authorList>
            <person name="Ventura M."/>
            <person name="Milani C."/>
            <person name="Lugli G.A."/>
        </authorList>
    </citation>
    <scope>NUCLEOTIDE SEQUENCE [LARGE SCALE GENOMIC DNA]</scope>
    <source>
        <strain evidence="3 4">DSM 23969</strain>
    </source>
</reference>
<proteinExistence type="predicted"/>
<dbReference type="GO" id="GO:0003955">
    <property type="term" value="F:NAD(P)H dehydrogenase (quinone) activity"/>
    <property type="evidence" value="ECO:0007669"/>
    <property type="project" value="UniProtKB-EC"/>
</dbReference>
<evidence type="ECO:0000256" key="1">
    <source>
        <dbReference type="ARBA" id="ARBA00023002"/>
    </source>
</evidence>
<gene>
    <name evidence="3" type="ORF">BBIA_0550</name>
</gene>
<dbReference type="STRING" id="1437608.GCA_000771645_00570"/>
<accession>A0A087A0F2</accession>
<organism evidence="3 4">
    <name type="scientific">Bifidobacterium biavatii DSM 23969</name>
    <dbReference type="NCBI Taxonomy" id="1437608"/>
    <lineage>
        <taxon>Bacteria</taxon>
        <taxon>Bacillati</taxon>
        <taxon>Actinomycetota</taxon>
        <taxon>Actinomycetes</taxon>
        <taxon>Bifidobacteriales</taxon>
        <taxon>Bifidobacteriaceae</taxon>
        <taxon>Bifidobacterium</taxon>
    </lineage>
</organism>
<name>A0A087A0F2_9BIFI</name>
<sequence>MKTLVLVFHPNLAGQSRANAALVRAARELPADTVTVRDEYALYPDGAIDVAIEQRLVEDHDRIVLQFPLYWYSSPALLKEWEDKVLAFGWAYGPDGEALRGKQIMVATTAGGPETEYQPVDEGATIDEVLSPYRMMARYTHAVWRKPFVVFESMELDDAALADVGRRYQDALIAE</sequence>
<dbReference type="GO" id="GO:0009055">
    <property type="term" value="F:electron transfer activity"/>
    <property type="evidence" value="ECO:0007669"/>
    <property type="project" value="TreeGrafter"/>
</dbReference>
<dbReference type="EMBL" id="JGYN01000006">
    <property type="protein sequence ID" value="KFI52252.1"/>
    <property type="molecule type" value="Genomic_DNA"/>
</dbReference>
<protein>
    <submittedName>
        <fullName evidence="3">General stress protein 14</fullName>
        <ecNumber evidence="3">1.6.5.2</ecNumber>
    </submittedName>
</protein>
<keyword evidence="1 3" id="KW-0560">Oxidoreductase</keyword>
<dbReference type="PANTHER" id="PTHR47307:SF1">
    <property type="entry name" value="GLUTATHIONE-REGULATED POTASSIUM-EFFLUX SYSTEM ANCILLARY PROTEIN KEFG"/>
    <property type="match status" value="1"/>
</dbReference>
<dbReference type="eggNOG" id="COG2249">
    <property type="taxonomic scope" value="Bacteria"/>
</dbReference>
<dbReference type="InterPro" id="IPR003680">
    <property type="entry name" value="Flavodoxin_fold"/>
</dbReference>
<dbReference type="OrthoDB" id="9798454at2"/>
<dbReference type="RefSeq" id="WP_033494274.1">
    <property type="nucleotide sequence ID" value="NZ_JDUU01000013.1"/>
</dbReference>
<dbReference type="Pfam" id="PF02525">
    <property type="entry name" value="Flavodoxin_2"/>
    <property type="match status" value="1"/>
</dbReference>
<dbReference type="InterPro" id="IPR029039">
    <property type="entry name" value="Flavoprotein-like_sf"/>
</dbReference>
<dbReference type="Gene3D" id="3.40.50.360">
    <property type="match status" value="1"/>
</dbReference>
<keyword evidence="4" id="KW-1185">Reference proteome</keyword>
<feature type="domain" description="Flavodoxin-like fold" evidence="2">
    <location>
        <begin position="1"/>
        <end position="170"/>
    </location>
</feature>
<dbReference type="InterPro" id="IPR046980">
    <property type="entry name" value="KefG/KefF"/>
</dbReference>